<comment type="pathway">
    <text evidence="4">Aromatic compound metabolism; naphthalene degradation.</text>
</comment>
<dbReference type="Pfam" id="PF00171">
    <property type="entry name" value="Aldedh"/>
    <property type="match status" value="1"/>
</dbReference>
<reference evidence="11 12" key="1">
    <citation type="submission" date="2020-10" db="EMBL/GenBank/DDBJ databases">
        <title>Connecting structure to function with the recovery of over 1000 high-quality activated sludge metagenome-assembled genomes encoding full-length rRNA genes using long-read sequencing.</title>
        <authorList>
            <person name="Singleton C.M."/>
            <person name="Petriglieri F."/>
            <person name="Kristensen J.M."/>
            <person name="Kirkegaard R.H."/>
            <person name="Michaelsen T.Y."/>
            <person name="Andersen M.H."/>
            <person name="Karst S.M."/>
            <person name="Dueholm M.S."/>
            <person name="Nielsen P.H."/>
            <person name="Albertsen M."/>
        </authorList>
    </citation>
    <scope>NUCLEOTIDE SEQUENCE [LARGE SCALE GENOMIC DNA]</scope>
    <source>
        <strain evidence="11">Lyne_18-Q3-R50-59_MAXAC.006</strain>
    </source>
</reference>
<dbReference type="EMBL" id="JADJZA010000008">
    <property type="protein sequence ID" value="MBK9298212.1"/>
    <property type="molecule type" value="Genomic_DNA"/>
</dbReference>
<evidence type="ECO:0000256" key="8">
    <source>
        <dbReference type="PROSITE-ProRule" id="PRU10007"/>
    </source>
</evidence>
<dbReference type="AlphaFoldDB" id="A0A936TFL6"/>
<name>A0A936TFL6_9ACTN</name>
<dbReference type="Gene3D" id="3.40.309.10">
    <property type="entry name" value="Aldehyde Dehydrogenase, Chain A, domain 2"/>
    <property type="match status" value="1"/>
</dbReference>
<dbReference type="InterPro" id="IPR015657">
    <property type="entry name" value="Aminobutyraldehyde_DH"/>
</dbReference>
<sequence>MAMQNYIGGEWRDAASGNTDAVVNPATGEQIAEVAASGAEDVDAAVQAATEAFGAWRRTTPRDRSEKLLALADAVEDNLDELQRLEMENVGKPASIIEFEFDLTVDNLRFFAGAARTLSTQAAGEYLEDHTSMLRRDPLGVCAGIAPWNYPLNMATWKLGPALAAGNTFILKPSELTPMTALKLAEISADIFPPGVFNVVTGQGETAGDAIVTHPDVAMVSITGDVDTGKLIARNSADSLKRVHLELGGKAPVVVFDDADLETLVATLAETGYYNSGQDCTAPCRVIAGPGIYEDLVAALSSAVGGLVTGDPTDEATEIGPVVSSGQQERVAGMVSRAAEAGAEITVGGSTLARSGYFYAPTVVANPAQDAEIVQREVFGPVVSVQRFVDEDQALAWANDVRYGLASSIWTSDVSRAMRMSSQLHFGTVWVNDHIPIVSEMPHGGFKQSGYGKDMSIYSIEHYTELKHVMVKF</sequence>
<evidence type="ECO:0000259" key="10">
    <source>
        <dbReference type="Pfam" id="PF00171"/>
    </source>
</evidence>
<evidence type="ECO:0000313" key="11">
    <source>
        <dbReference type="EMBL" id="MBK9298212.1"/>
    </source>
</evidence>
<accession>A0A936TFL6</accession>
<feature type="domain" description="Aldehyde dehydrogenase" evidence="10">
    <location>
        <begin position="11"/>
        <end position="469"/>
    </location>
</feature>
<evidence type="ECO:0000256" key="6">
    <source>
        <dbReference type="ARBA" id="ARBA00066992"/>
    </source>
</evidence>
<organism evidence="11 12">
    <name type="scientific">Candidatus Neomicrothrix subdominans</name>
    <dbReference type="NCBI Taxonomy" id="2954438"/>
    <lineage>
        <taxon>Bacteria</taxon>
        <taxon>Bacillati</taxon>
        <taxon>Actinomycetota</taxon>
        <taxon>Acidimicrobiia</taxon>
        <taxon>Acidimicrobiales</taxon>
        <taxon>Microthrixaceae</taxon>
        <taxon>Candidatus Neomicrothrix</taxon>
    </lineage>
</organism>
<gene>
    <name evidence="11" type="ORF">IPN02_15520</name>
</gene>
<evidence type="ECO:0000256" key="7">
    <source>
        <dbReference type="ARBA" id="ARBA00070319"/>
    </source>
</evidence>
<evidence type="ECO:0000256" key="4">
    <source>
        <dbReference type="ARBA" id="ARBA00035632"/>
    </source>
</evidence>
<evidence type="ECO:0000256" key="1">
    <source>
        <dbReference type="ARBA" id="ARBA00009986"/>
    </source>
</evidence>
<dbReference type="FunFam" id="3.40.309.10:FF:000010">
    <property type="entry name" value="Gamma-aminobutyraldehyde dehydrogenase"/>
    <property type="match status" value="1"/>
</dbReference>
<dbReference type="InterPro" id="IPR016163">
    <property type="entry name" value="Ald_DH_C"/>
</dbReference>
<feature type="active site" evidence="8">
    <location>
        <position position="246"/>
    </location>
</feature>
<evidence type="ECO:0000256" key="9">
    <source>
        <dbReference type="RuleBase" id="RU003345"/>
    </source>
</evidence>
<dbReference type="PANTHER" id="PTHR11699">
    <property type="entry name" value="ALDEHYDE DEHYDROGENASE-RELATED"/>
    <property type="match status" value="1"/>
</dbReference>
<dbReference type="InterPro" id="IPR016161">
    <property type="entry name" value="Ald_DH/histidinol_DH"/>
</dbReference>
<comment type="catalytic activity">
    <reaction evidence="5">
        <text>salicylaldehyde + NAD(+) + H2O = salicylate + NADH + 2 H(+)</text>
        <dbReference type="Rhea" id="RHEA:18537"/>
        <dbReference type="ChEBI" id="CHEBI:15377"/>
        <dbReference type="ChEBI" id="CHEBI:15378"/>
        <dbReference type="ChEBI" id="CHEBI:16008"/>
        <dbReference type="ChEBI" id="CHEBI:30762"/>
        <dbReference type="ChEBI" id="CHEBI:57540"/>
        <dbReference type="ChEBI" id="CHEBI:57945"/>
        <dbReference type="EC" id="1.2.1.65"/>
    </reaction>
</comment>
<dbReference type="CDD" id="cd07092">
    <property type="entry name" value="ALDH_ABALDH-YdcW"/>
    <property type="match status" value="1"/>
</dbReference>
<evidence type="ECO:0000256" key="2">
    <source>
        <dbReference type="ARBA" id="ARBA00022797"/>
    </source>
</evidence>
<dbReference type="PROSITE" id="PS00687">
    <property type="entry name" value="ALDEHYDE_DEHYDR_GLU"/>
    <property type="match status" value="1"/>
</dbReference>
<comment type="similarity">
    <text evidence="1 9">Belongs to the aldehyde dehydrogenase family.</text>
</comment>
<dbReference type="GO" id="GO:0018485">
    <property type="term" value="F:salicylaldehyde dehydrogenase (NAD+) activity"/>
    <property type="evidence" value="ECO:0007669"/>
    <property type="project" value="UniProtKB-EC"/>
</dbReference>
<dbReference type="Proteomes" id="UP000727993">
    <property type="component" value="Unassembled WGS sequence"/>
</dbReference>
<evidence type="ECO:0000313" key="12">
    <source>
        <dbReference type="Proteomes" id="UP000727993"/>
    </source>
</evidence>
<keyword evidence="3 9" id="KW-0560">Oxidoreductase</keyword>
<dbReference type="InterPro" id="IPR016162">
    <property type="entry name" value="Ald_DH_N"/>
</dbReference>
<dbReference type="EC" id="1.2.1.65" evidence="6"/>
<dbReference type="InterPro" id="IPR029510">
    <property type="entry name" value="Ald_DH_CS_GLU"/>
</dbReference>
<dbReference type="FunFam" id="3.40.605.10:FF:000007">
    <property type="entry name" value="NAD/NADP-dependent betaine aldehyde dehydrogenase"/>
    <property type="match status" value="1"/>
</dbReference>
<keyword evidence="2" id="KW-0058">Aromatic hydrocarbons catabolism</keyword>
<dbReference type="InterPro" id="IPR015590">
    <property type="entry name" value="Aldehyde_DH_dom"/>
</dbReference>
<proteinExistence type="inferred from homology"/>
<dbReference type="SUPFAM" id="SSF53720">
    <property type="entry name" value="ALDH-like"/>
    <property type="match status" value="1"/>
</dbReference>
<comment type="caution">
    <text evidence="11">The sequence shown here is derived from an EMBL/GenBank/DDBJ whole genome shotgun (WGS) entry which is preliminary data.</text>
</comment>
<dbReference type="NCBIfam" id="NF010000">
    <property type="entry name" value="PRK13473.1"/>
    <property type="match status" value="1"/>
</dbReference>
<evidence type="ECO:0000256" key="5">
    <source>
        <dbReference type="ARBA" id="ARBA00050596"/>
    </source>
</evidence>
<dbReference type="Gene3D" id="3.40.605.10">
    <property type="entry name" value="Aldehyde Dehydrogenase, Chain A, domain 1"/>
    <property type="match status" value="1"/>
</dbReference>
<protein>
    <recommendedName>
        <fullName evidence="7">Salicylaldehyde dehydrogenase</fullName>
        <ecNumber evidence="6">1.2.1.65</ecNumber>
    </recommendedName>
</protein>
<evidence type="ECO:0000256" key="3">
    <source>
        <dbReference type="ARBA" id="ARBA00023002"/>
    </source>
</evidence>